<proteinExistence type="predicted"/>
<dbReference type="AlphaFoldDB" id="A0A828Z0B4"/>
<organism evidence="6 7">
    <name type="scientific">Leptospira weilii str. 2006001853</name>
    <dbReference type="NCBI Taxonomy" id="1001589"/>
    <lineage>
        <taxon>Bacteria</taxon>
        <taxon>Pseudomonadati</taxon>
        <taxon>Spirochaetota</taxon>
        <taxon>Spirochaetia</taxon>
        <taxon>Leptospirales</taxon>
        <taxon>Leptospiraceae</taxon>
        <taxon>Leptospira</taxon>
    </lineage>
</organism>
<dbReference type="PROSITE" id="PS50007">
    <property type="entry name" value="PIPLC_X_DOMAIN"/>
    <property type="match status" value="1"/>
</dbReference>
<dbReference type="PANTHER" id="PTHR35518">
    <property type="entry name" value="MAINTENANCE OF TELOMOERE CAPPING"/>
    <property type="match status" value="1"/>
</dbReference>
<evidence type="ECO:0000256" key="3">
    <source>
        <dbReference type="ARBA" id="ARBA00022989"/>
    </source>
</evidence>
<dbReference type="PROSITE" id="PS50041">
    <property type="entry name" value="C_TYPE_LECTIN_2"/>
    <property type="match status" value="1"/>
</dbReference>
<comment type="caution">
    <text evidence="6">The sequence shown here is derived from an EMBL/GenBank/DDBJ whole genome shotgun (WGS) entry which is preliminary data.</text>
</comment>
<sequence>MKKILTIFIGFLFLGAVGNLHAHRGKVVQNPIDIFEKSHENEVLSLQRKTQVDMNLPITRALFYGTRNSYSSSAYTKSASFSTNQKYTIGDQLRLGARYFELEVHWTTGSKKGAKELLLCCGAANHSDCKTSDRTFHQGLEEIRDWISKPNNRSEVLLIYIKDHLDGHYPEVLKVLKDSLGSWLYRYSGSCSKQPSSADMPKLKDMVNAGQRILLMSDSCQSGQGSEEWSKYFKAQFFGGTKEVPSMQLSPKLFRNRDCVFPRTLYQSAMVRVADSSNGHGKIQSSFTNSDIRSMLVCEVNVFGIDQFDVDFAKQPVWSWGQGEPRNAEDQEHCGRIWSDGSWSTCHCDIWHQFACRERKTGKWVVTNRKGRWSDGVGACLHYSDLGNYVYASPKTPYENKKLQEVVKLNGNNLPVWINLIKKEGEDIWGPDDRLDLSFHHFEKMERTVLFHSDLKVVI</sequence>
<keyword evidence="2" id="KW-0812">Transmembrane</keyword>
<keyword evidence="3" id="KW-1133">Transmembrane helix</keyword>
<dbReference type="Proteomes" id="UP000001338">
    <property type="component" value="Unassembled WGS sequence"/>
</dbReference>
<accession>A0A828Z0B4</accession>
<dbReference type="SUPFAM" id="SSF56436">
    <property type="entry name" value="C-type lectin-like"/>
    <property type="match status" value="2"/>
</dbReference>
<evidence type="ECO:0000313" key="7">
    <source>
        <dbReference type="Proteomes" id="UP000001338"/>
    </source>
</evidence>
<evidence type="ECO:0000313" key="6">
    <source>
        <dbReference type="EMBL" id="EKR63682.1"/>
    </source>
</evidence>
<dbReference type="InterPro" id="IPR001304">
    <property type="entry name" value="C-type_lectin-like"/>
</dbReference>
<evidence type="ECO:0000256" key="2">
    <source>
        <dbReference type="ARBA" id="ARBA00022692"/>
    </source>
</evidence>
<name>A0A828Z0B4_9LEPT</name>
<reference evidence="6 7" key="1">
    <citation type="submission" date="2012-10" db="EMBL/GenBank/DDBJ databases">
        <authorList>
            <person name="Harkins D.M."/>
            <person name="Durkin A.S."/>
            <person name="Brinkac L.M."/>
            <person name="Haft D.H."/>
            <person name="Selengut J.D."/>
            <person name="Sanka R."/>
            <person name="DePew J."/>
            <person name="Purushe J."/>
            <person name="Whelen A.C."/>
            <person name="Vinetz J.M."/>
            <person name="Sutton G.G."/>
            <person name="Nierman W.C."/>
            <person name="Fouts D.E."/>
        </authorList>
    </citation>
    <scope>NUCLEOTIDE SEQUENCE [LARGE SCALE GENOMIC DNA]</scope>
    <source>
        <strain evidence="6 7">2006001853</strain>
    </source>
</reference>
<dbReference type="Gene3D" id="3.10.100.10">
    <property type="entry name" value="Mannose-Binding Protein A, subunit A"/>
    <property type="match status" value="1"/>
</dbReference>
<dbReference type="InterPro" id="IPR017946">
    <property type="entry name" value="PLC-like_Pdiesterase_TIM-brl"/>
</dbReference>
<dbReference type="GO" id="GO:0006629">
    <property type="term" value="P:lipid metabolic process"/>
    <property type="evidence" value="ECO:0007669"/>
    <property type="project" value="InterPro"/>
</dbReference>
<dbReference type="EMBL" id="AFLV02000057">
    <property type="protein sequence ID" value="EKR63682.1"/>
    <property type="molecule type" value="Genomic_DNA"/>
</dbReference>
<gene>
    <name evidence="6" type="ORF">LEP1GSC036_4563</name>
</gene>
<evidence type="ECO:0000256" key="4">
    <source>
        <dbReference type="ARBA" id="ARBA00023136"/>
    </source>
</evidence>
<keyword evidence="4" id="KW-0472">Membrane</keyword>
<evidence type="ECO:0000256" key="1">
    <source>
        <dbReference type="ARBA" id="ARBA00004370"/>
    </source>
</evidence>
<dbReference type="Gene3D" id="3.20.20.190">
    <property type="entry name" value="Phosphatidylinositol (PI) phosphodiesterase"/>
    <property type="match status" value="1"/>
</dbReference>
<dbReference type="Pfam" id="PF26178">
    <property type="entry name" value="PI-PLC_cat"/>
    <property type="match status" value="1"/>
</dbReference>
<feature type="domain" description="C-type lectin" evidence="5">
    <location>
        <begin position="319"/>
        <end position="357"/>
    </location>
</feature>
<dbReference type="InterPro" id="IPR016186">
    <property type="entry name" value="C-type_lectin-like/link_sf"/>
</dbReference>
<comment type="subcellular location">
    <subcellularLocation>
        <location evidence="1">Membrane</location>
    </subcellularLocation>
</comment>
<dbReference type="InterPro" id="IPR051008">
    <property type="entry name" value="Telomere_Capping_Maintenance"/>
</dbReference>
<dbReference type="PANTHER" id="PTHR35518:SF2">
    <property type="entry name" value="MAINTENANCE OF TELOMERE CAPPING PROTEIN 6"/>
    <property type="match status" value="1"/>
</dbReference>
<dbReference type="InterPro" id="IPR016187">
    <property type="entry name" value="CTDL_fold"/>
</dbReference>
<evidence type="ECO:0000259" key="5">
    <source>
        <dbReference type="PROSITE" id="PS50041"/>
    </source>
</evidence>
<dbReference type="SUPFAM" id="SSF51695">
    <property type="entry name" value="PLC-like phosphodiesterases"/>
    <property type="match status" value="1"/>
</dbReference>
<dbReference type="GO" id="GO:0008081">
    <property type="term" value="F:phosphoric diester hydrolase activity"/>
    <property type="evidence" value="ECO:0007669"/>
    <property type="project" value="InterPro"/>
</dbReference>
<protein>
    <recommendedName>
        <fullName evidence="5">C-type lectin domain-containing protein</fullName>
    </recommendedName>
</protein>
<dbReference type="GO" id="GO:0016020">
    <property type="term" value="C:membrane"/>
    <property type="evidence" value="ECO:0007669"/>
    <property type="project" value="UniProtKB-SubCell"/>
</dbReference>